<evidence type="ECO:0000256" key="2">
    <source>
        <dbReference type="SAM" id="Phobius"/>
    </source>
</evidence>
<gene>
    <name evidence="3" type="ORF">QVD17_40806</name>
</gene>
<feature type="region of interest" description="Disordered" evidence="1">
    <location>
        <begin position="103"/>
        <end position="130"/>
    </location>
</feature>
<evidence type="ECO:0000313" key="3">
    <source>
        <dbReference type="EMBL" id="KAK1408768.1"/>
    </source>
</evidence>
<organism evidence="3 4">
    <name type="scientific">Tagetes erecta</name>
    <name type="common">African marigold</name>
    <dbReference type="NCBI Taxonomy" id="13708"/>
    <lineage>
        <taxon>Eukaryota</taxon>
        <taxon>Viridiplantae</taxon>
        <taxon>Streptophyta</taxon>
        <taxon>Embryophyta</taxon>
        <taxon>Tracheophyta</taxon>
        <taxon>Spermatophyta</taxon>
        <taxon>Magnoliopsida</taxon>
        <taxon>eudicotyledons</taxon>
        <taxon>Gunneridae</taxon>
        <taxon>Pentapetalae</taxon>
        <taxon>asterids</taxon>
        <taxon>campanulids</taxon>
        <taxon>Asterales</taxon>
        <taxon>Asteraceae</taxon>
        <taxon>Asteroideae</taxon>
        <taxon>Heliantheae alliance</taxon>
        <taxon>Tageteae</taxon>
        <taxon>Tagetes</taxon>
    </lineage>
</organism>
<dbReference type="Proteomes" id="UP001229421">
    <property type="component" value="Unassembled WGS sequence"/>
</dbReference>
<feature type="region of interest" description="Disordered" evidence="1">
    <location>
        <begin position="173"/>
        <end position="193"/>
    </location>
</feature>
<protein>
    <submittedName>
        <fullName evidence="3">Uncharacterized protein</fullName>
    </submittedName>
</protein>
<comment type="caution">
    <text evidence="3">The sequence shown here is derived from an EMBL/GenBank/DDBJ whole genome shotgun (WGS) entry which is preliminary data.</text>
</comment>
<keyword evidence="2" id="KW-1133">Transmembrane helix</keyword>
<keyword evidence="2" id="KW-0472">Membrane</keyword>
<proteinExistence type="predicted"/>
<dbReference type="AlphaFoldDB" id="A0AAD8NI43"/>
<dbReference type="InterPro" id="IPR040411">
    <property type="entry name" value="At5g23160-like"/>
</dbReference>
<name>A0AAD8NI43_TARER</name>
<dbReference type="EMBL" id="JAUHHV010000011">
    <property type="protein sequence ID" value="KAK1408768.1"/>
    <property type="molecule type" value="Genomic_DNA"/>
</dbReference>
<sequence>MISHKTTTGSPDPSSRSNRFLACFGFSGEMTMQVTDEVNLSSSRRRRMISDWSFSCKKPTIKTVHVDVKNAPAKKPGTVLEIPVTSKEVKTSRKEDEKKIKMAATSAPAKKSGAALGIPVTPEQPKSGRKKWTDIVKRQNSGKELKSVSTSANDDGIAVSVMVALKPLTHSKSLPVSKKQKPPKAPSLRSGVESVVLSKTTTSQKHPKAPFVKDGVDGVVSQERTPSGGEFDSLIAMSILLGILVIMMLWGMLCAIFCTCAWFIIAPRLVAATKRSATVTIERRPTESQDVLNLESVEYKKKVVMEGFLQRSHRNNVVGRL</sequence>
<keyword evidence="4" id="KW-1185">Reference proteome</keyword>
<keyword evidence="2" id="KW-0812">Transmembrane</keyword>
<feature type="transmembrane region" description="Helical" evidence="2">
    <location>
        <begin position="234"/>
        <end position="265"/>
    </location>
</feature>
<reference evidence="3" key="1">
    <citation type="journal article" date="2023" name="bioRxiv">
        <title>Improved chromosome-level genome assembly for marigold (Tagetes erecta).</title>
        <authorList>
            <person name="Jiang F."/>
            <person name="Yuan L."/>
            <person name="Wang S."/>
            <person name="Wang H."/>
            <person name="Xu D."/>
            <person name="Wang A."/>
            <person name="Fan W."/>
        </authorList>
    </citation>
    <scope>NUCLEOTIDE SEQUENCE</scope>
    <source>
        <strain evidence="3">WSJ</strain>
        <tissue evidence="3">Leaf</tissue>
    </source>
</reference>
<accession>A0AAD8NI43</accession>
<evidence type="ECO:0000313" key="4">
    <source>
        <dbReference type="Proteomes" id="UP001229421"/>
    </source>
</evidence>
<dbReference type="PANTHER" id="PTHR34379:SF3">
    <property type="entry name" value="PROTEIN, PUTATIVE-RELATED"/>
    <property type="match status" value="1"/>
</dbReference>
<dbReference type="PANTHER" id="PTHR34379">
    <property type="entry name" value="OS07G0553800 PROTEIN"/>
    <property type="match status" value="1"/>
</dbReference>
<evidence type="ECO:0000256" key="1">
    <source>
        <dbReference type="SAM" id="MobiDB-lite"/>
    </source>
</evidence>